<evidence type="ECO:0000313" key="3">
    <source>
        <dbReference type="Proteomes" id="UP000681720"/>
    </source>
</evidence>
<dbReference type="AlphaFoldDB" id="A0A8S3AIZ9"/>
<feature type="non-terminal residue" evidence="1">
    <location>
        <position position="33"/>
    </location>
</feature>
<name>A0A8S3AIZ9_9BILA</name>
<organism evidence="1 3">
    <name type="scientific">Rotaria magnacalcarata</name>
    <dbReference type="NCBI Taxonomy" id="392030"/>
    <lineage>
        <taxon>Eukaryota</taxon>
        <taxon>Metazoa</taxon>
        <taxon>Spiralia</taxon>
        <taxon>Gnathifera</taxon>
        <taxon>Rotifera</taxon>
        <taxon>Eurotatoria</taxon>
        <taxon>Bdelloidea</taxon>
        <taxon>Philodinida</taxon>
        <taxon>Philodinidae</taxon>
        <taxon>Rotaria</taxon>
    </lineage>
</organism>
<proteinExistence type="predicted"/>
<evidence type="ECO:0000313" key="2">
    <source>
        <dbReference type="EMBL" id="CAF4807585.1"/>
    </source>
</evidence>
<reference evidence="1" key="1">
    <citation type="submission" date="2021-02" db="EMBL/GenBank/DDBJ databases">
        <authorList>
            <person name="Nowell W R."/>
        </authorList>
    </citation>
    <scope>NUCLEOTIDE SEQUENCE</scope>
</reference>
<comment type="caution">
    <text evidence="1">The sequence shown here is derived from an EMBL/GenBank/DDBJ whole genome shotgun (WGS) entry which is preliminary data.</text>
</comment>
<dbReference type="EMBL" id="CAJOBH010141504">
    <property type="protein sequence ID" value="CAF4807585.1"/>
    <property type="molecule type" value="Genomic_DNA"/>
</dbReference>
<sequence length="33" mass="3760">MSDEAINDIRRAIDQHHNQIAYYISFGLDQPGA</sequence>
<feature type="non-terminal residue" evidence="1">
    <location>
        <position position="1"/>
    </location>
</feature>
<protein>
    <submittedName>
        <fullName evidence="1">Uncharacterized protein</fullName>
    </submittedName>
</protein>
<dbReference type="EMBL" id="CAJOBJ010134177">
    <property type="protein sequence ID" value="CAF4735050.1"/>
    <property type="molecule type" value="Genomic_DNA"/>
</dbReference>
<accession>A0A8S3AIZ9</accession>
<gene>
    <name evidence="2" type="ORF">BYL167_LOCUS48420</name>
    <name evidence="1" type="ORF">GIL414_LOCUS44455</name>
</gene>
<evidence type="ECO:0000313" key="1">
    <source>
        <dbReference type="EMBL" id="CAF4735050.1"/>
    </source>
</evidence>
<dbReference type="Proteomes" id="UP000681967">
    <property type="component" value="Unassembled WGS sequence"/>
</dbReference>
<dbReference type="Proteomes" id="UP000681720">
    <property type="component" value="Unassembled WGS sequence"/>
</dbReference>